<evidence type="ECO:0000313" key="3">
    <source>
        <dbReference type="Proteomes" id="UP000499080"/>
    </source>
</evidence>
<proteinExistence type="predicted"/>
<dbReference type="Proteomes" id="UP000499080">
    <property type="component" value="Unassembled WGS sequence"/>
</dbReference>
<reference evidence="2 3" key="1">
    <citation type="journal article" date="2019" name="Sci. Rep.">
        <title>Orb-weaving spider Araneus ventricosus genome elucidates the spidroin gene catalogue.</title>
        <authorList>
            <person name="Kono N."/>
            <person name="Nakamura H."/>
            <person name="Ohtoshi R."/>
            <person name="Moran D.A.P."/>
            <person name="Shinohara A."/>
            <person name="Yoshida Y."/>
            <person name="Fujiwara M."/>
            <person name="Mori M."/>
            <person name="Tomita M."/>
            <person name="Arakawa K."/>
        </authorList>
    </citation>
    <scope>NUCLEOTIDE SEQUENCE [LARGE SCALE GENOMIC DNA]</scope>
</reference>
<evidence type="ECO:0000256" key="1">
    <source>
        <dbReference type="SAM" id="SignalP"/>
    </source>
</evidence>
<dbReference type="AlphaFoldDB" id="A0A4Y2SQ13"/>
<gene>
    <name evidence="2" type="ORF">AVEN_206684_1</name>
</gene>
<keyword evidence="1" id="KW-0732">Signal</keyword>
<feature type="signal peptide" evidence="1">
    <location>
        <begin position="1"/>
        <end position="20"/>
    </location>
</feature>
<accession>A0A4Y2SQ13</accession>
<evidence type="ECO:0000313" key="2">
    <source>
        <dbReference type="EMBL" id="GBN90408.1"/>
    </source>
</evidence>
<sequence length="107" mass="11722">MAPESCLLLLKARFLPVASSVTDSIPTSGCRQVGCVHLGECSLWNSPDVYSRGMPLGLDNKWSPARRESPPGCSEGSSWITPMRIVAGDKLPFADLYLSHLEWVRMS</sequence>
<protein>
    <submittedName>
        <fullName evidence="2">Uncharacterized protein</fullName>
    </submittedName>
</protein>
<keyword evidence="3" id="KW-1185">Reference proteome</keyword>
<comment type="caution">
    <text evidence="2">The sequence shown here is derived from an EMBL/GenBank/DDBJ whole genome shotgun (WGS) entry which is preliminary data.</text>
</comment>
<feature type="chain" id="PRO_5021190051" evidence="1">
    <location>
        <begin position="21"/>
        <end position="107"/>
    </location>
</feature>
<name>A0A4Y2SQ13_ARAVE</name>
<organism evidence="2 3">
    <name type="scientific">Araneus ventricosus</name>
    <name type="common">Orbweaver spider</name>
    <name type="synonym">Epeira ventricosa</name>
    <dbReference type="NCBI Taxonomy" id="182803"/>
    <lineage>
        <taxon>Eukaryota</taxon>
        <taxon>Metazoa</taxon>
        <taxon>Ecdysozoa</taxon>
        <taxon>Arthropoda</taxon>
        <taxon>Chelicerata</taxon>
        <taxon>Arachnida</taxon>
        <taxon>Araneae</taxon>
        <taxon>Araneomorphae</taxon>
        <taxon>Entelegynae</taxon>
        <taxon>Araneoidea</taxon>
        <taxon>Araneidae</taxon>
        <taxon>Araneus</taxon>
    </lineage>
</organism>
<dbReference type="EMBL" id="BGPR01023310">
    <property type="protein sequence ID" value="GBN90408.1"/>
    <property type="molecule type" value="Genomic_DNA"/>
</dbReference>